<dbReference type="EMBL" id="BSXU01003415">
    <property type="protein sequence ID" value="GMG40053.1"/>
    <property type="molecule type" value="Genomic_DNA"/>
</dbReference>
<comment type="similarity">
    <text evidence="2">Belongs to the bacterial ribosomal protein bL33 family.</text>
</comment>
<dbReference type="Gene3D" id="2.20.28.120">
    <property type="entry name" value="Ribosomal protein L33"/>
    <property type="match status" value="1"/>
</dbReference>
<evidence type="ECO:0000313" key="7">
    <source>
        <dbReference type="EMBL" id="GMG40053.1"/>
    </source>
</evidence>
<name>A0A9W7DLU5_AMBMO</name>
<reference evidence="7" key="1">
    <citation type="submission" date="2023-04" db="EMBL/GenBank/DDBJ databases">
        <title>Ambrosiozyma monospora NBRC 1965.</title>
        <authorList>
            <person name="Ichikawa N."/>
            <person name="Sato H."/>
            <person name="Tonouchi N."/>
        </authorList>
    </citation>
    <scope>NUCLEOTIDE SEQUENCE</scope>
    <source>
        <strain evidence="7">NBRC 1965</strain>
    </source>
</reference>
<evidence type="ECO:0000256" key="2">
    <source>
        <dbReference type="ARBA" id="ARBA00007596"/>
    </source>
</evidence>
<organism evidence="7 8">
    <name type="scientific">Ambrosiozyma monospora</name>
    <name type="common">Yeast</name>
    <name type="synonym">Endomycopsis monosporus</name>
    <dbReference type="NCBI Taxonomy" id="43982"/>
    <lineage>
        <taxon>Eukaryota</taxon>
        <taxon>Fungi</taxon>
        <taxon>Dikarya</taxon>
        <taxon>Ascomycota</taxon>
        <taxon>Saccharomycotina</taxon>
        <taxon>Pichiomycetes</taxon>
        <taxon>Pichiales</taxon>
        <taxon>Pichiaceae</taxon>
        <taxon>Ambrosiozyma</taxon>
    </lineage>
</organism>
<evidence type="ECO:0000256" key="1">
    <source>
        <dbReference type="ARBA" id="ARBA00004173"/>
    </source>
</evidence>
<dbReference type="InterPro" id="IPR011332">
    <property type="entry name" value="Ribosomal_zn-bd"/>
</dbReference>
<dbReference type="SUPFAM" id="SSF57829">
    <property type="entry name" value="Zn-binding ribosomal proteins"/>
    <property type="match status" value="1"/>
</dbReference>
<comment type="subcellular location">
    <subcellularLocation>
        <location evidence="1">Mitochondrion</location>
    </subcellularLocation>
</comment>
<dbReference type="AlphaFoldDB" id="A0A9W7DLU5"/>
<dbReference type="GO" id="GO:1990904">
    <property type="term" value="C:ribonucleoprotein complex"/>
    <property type="evidence" value="ECO:0007669"/>
    <property type="project" value="UniProtKB-KW"/>
</dbReference>
<protein>
    <recommendedName>
        <fullName evidence="6">Large ribosomal subunit protein bL33m</fullName>
    </recommendedName>
</protein>
<keyword evidence="5" id="KW-0687">Ribonucleoprotein</keyword>
<evidence type="ECO:0000256" key="3">
    <source>
        <dbReference type="ARBA" id="ARBA00022980"/>
    </source>
</evidence>
<evidence type="ECO:0000256" key="5">
    <source>
        <dbReference type="ARBA" id="ARBA00023274"/>
    </source>
</evidence>
<evidence type="ECO:0000313" key="8">
    <source>
        <dbReference type="Proteomes" id="UP001165063"/>
    </source>
</evidence>
<dbReference type="PANTHER" id="PTHR47037:SF1">
    <property type="entry name" value="LARGE RIBOSOMAL SUBUNIT PROTEIN BL33M"/>
    <property type="match status" value="1"/>
</dbReference>
<comment type="caution">
    <text evidence="7">The sequence shown here is derived from an EMBL/GenBank/DDBJ whole genome shotgun (WGS) entry which is preliminary data.</text>
</comment>
<proteinExistence type="inferred from homology"/>
<dbReference type="GO" id="GO:0005840">
    <property type="term" value="C:ribosome"/>
    <property type="evidence" value="ECO:0007669"/>
    <property type="project" value="UniProtKB-KW"/>
</dbReference>
<dbReference type="GO" id="GO:0005739">
    <property type="term" value="C:mitochondrion"/>
    <property type="evidence" value="ECO:0007669"/>
    <property type="project" value="UniProtKB-SubCell"/>
</dbReference>
<sequence>MAKAKARTTIVQLISSAKTGYRRTLVVPRTAQPITQVRYDPVVQRHVLFTESRKRKGEVQKPLDFSRGAFNWMKKRK</sequence>
<accession>A0A9W7DLU5</accession>
<evidence type="ECO:0000256" key="4">
    <source>
        <dbReference type="ARBA" id="ARBA00023128"/>
    </source>
</evidence>
<dbReference type="InterPro" id="IPR038584">
    <property type="entry name" value="Ribosomal_bL33_sf"/>
</dbReference>
<dbReference type="OrthoDB" id="275534at2759"/>
<keyword evidence="8" id="KW-1185">Reference proteome</keyword>
<dbReference type="Proteomes" id="UP001165063">
    <property type="component" value="Unassembled WGS sequence"/>
</dbReference>
<dbReference type="PANTHER" id="PTHR47037">
    <property type="entry name" value="39S RIBOSOMAL PROTEIN L33, MITOCHONDRIAL"/>
    <property type="match status" value="1"/>
</dbReference>
<keyword evidence="4" id="KW-0496">Mitochondrion</keyword>
<keyword evidence="3" id="KW-0689">Ribosomal protein</keyword>
<dbReference type="GO" id="GO:0006412">
    <property type="term" value="P:translation"/>
    <property type="evidence" value="ECO:0007669"/>
    <property type="project" value="InterPro"/>
</dbReference>
<gene>
    <name evidence="7" type="ORF">Amon01_000585400</name>
</gene>
<evidence type="ECO:0000256" key="6">
    <source>
        <dbReference type="ARBA" id="ARBA00035275"/>
    </source>
</evidence>
<dbReference type="InterPro" id="IPR052008">
    <property type="entry name" value="Mitoribosomal_protein_bL33"/>
</dbReference>